<feature type="transmembrane region" description="Helical" evidence="7">
    <location>
        <begin position="185"/>
        <end position="210"/>
    </location>
</feature>
<reference evidence="9 10" key="1">
    <citation type="submission" date="2016-07" db="EMBL/GenBank/DDBJ databases">
        <title>Characterization of isolates of Eisenbergiella tayi derived from blood cultures, using whole genome sequencing.</title>
        <authorList>
            <person name="Burdz T."/>
            <person name="Wiebe D."/>
            <person name="Huynh C."/>
            <person name="Bernard K."/>
        </authorList>
    </citation>
    <scope>NUCLEOTIDE SEQUENCE [LARGE SCALE GENOMIC DNA]</scope>
    <source>
        <strain evidence="9 10">NML 110608</strain>
    </source>
</reference>
<keyword evidence="3" id="KW-1003">Cell membrane</keyword>
<evidence type="ECO:0000313" key="10">
    <source>
        <dbReference type="Proteomes" id="UP000094067"/>
    </source>
</evidence>
<dbReference type="GO" id="GO:0005886">
    <property type="term" value="C:plasma membrane"/>
    <property type="evidence" value="ECO:0007669"/>
    <property type="project" value="UniProtKB-SubCell"/>
</dbReference>
<name>A0A1E3A5S0_9FIRM</name>
<dbReference type="InterPro" id="IPR003856">
    <property type="entry name" value="LPS_length_determ_N"/>
</dbReference>
<keyword evidence="5 7" id="KW-1133">Transmembrane helix</keyword>
<evidence type="ECO:0000256" key="6">
    <source>
        <dbReference type="ARBA" id="ARBA00023136"/>
    </source>
</evidence>
<dbReference type="PANTHER" id="PTHR32309:SF13">
    <property type="entry name" value="FERRIC ENTEROBACTIN TRANSPORT PROTEIN FEPE"/>
    <property type="match status" value="1"/>
</dbReference>
<evidence type="ECO:0000259" key="8">
    <source>
        <dbReference type="Pfam" id="PF02706"/>
    </source>
</evidence>
<comment type="caution">
    <text evidence="9">The sequence shown here is derived from an EMBL/GenBank/DDBJ whole genome shotgun (WGS) entry which is preliminary data.</text>
</comment>
<organism evidence="9 10">
    <name type="scientific">Eisenbergiella tayi</name>
    <dbReference type="NCBI Taxonomy" id="1432052"/>
    <lineage>
        <taxon>Bacteria</taxon>
        <taxon>Bacillati</taxon>
        <taxon>Bacillota</taxon>
        <taxon>Clostridia</taxon>
        <taxon>Lachnospirales</taxon>
        <taxon>Lachnospiraceae</taxon>
        <taxon>Eisenbergiella</taxon>
    </lineage>
</organism>
<proteinExistence type="inferred from homology"/>
<dbReference type="InterPro" id="IPR050445">
    <property type="entry name" value="Bact_polysacc_biosynth/exp"/>
</dbReference>
<dbReference type="EMBL" id="MCGH01000003">
    <property type="protein sequence ID" value="ODM04122.1"/>
    <property type="molecule type" value="Genomic_DNA"/>
</dbReference>
<dbReference type="RefSeq" id="WP_242880125.1">
    <property type="nucleotide sequence ID" value="NZ_JAWZHF010000155.1"/>
</dbReference>
<gene>
    <name evidence="9" type="primary">cap8A_5</name>
    <name evidence="9" type="ORF">BEI61_04926</name>
</gene>
<feature type="transmembrane region" description="Helical" evidence="7">
    <location>
        <begin position="33"/>
        <end position="56"/>
    </location>
</feature>
<dbReference type="Pfam" id="PF02706">
    <property type="entry name" value="Wzz"/>
    <property type="match status" value="1"/>
</dbReference>
<comment type="subcellular location">
    <subcellularLocation>
        <location evidence="1">Cell membrane</location>
        <topology evidence="1">Multi-pass membrane protein</topology>
    </subcellularLocation>
</comment>
<dbReference type="GO" id="GO:0004713">
    <property type="term" value="F:protein tyrosine kinase activity"/>
    <property type="evidence" value="ECO:0007669"/>
    <property type="project" value="TreeGrafter"/>
</dbReference>
<protein>
    <submittedName>
        <fullName evidence="9">Capsular polysaccharide type 8 biosynthesis protein cap8A</fullName>
    </submittedName>
</protein>
<dbReference type="PANTHER" id="PTHR32309">
    <property type="entry name" value="TYROSINE-PROTEIN KINASE"/>
    <property type="match status" value="1"/>
</dbReference>
<evidence type="ECO:0000256" key="7">
    <source>
        <dbReference type="SAM" id="Phobius"/>
    </source>
</evidence>
<keyword evidence="6 7" id="KW-0472">Membrane</keyword>
<evidence type="ECO:0000256" key="5">
    <source>
        <dbReference type="ARBA" id="ARBA00022989"/>
    </source>
</evidence>
<evidence type="ECO:0000256" key="1">
    <source>
        <dbReference type="ARBA" id="ARBA00004651"/>
    </source>
</evidence>
<evidence type="ECO:0000256" key="3">
    <source>
        <dbReference type="ARBA" id="ARBA00022475"/>
    </source>
</evidence>
<evidence type="ECO:0000256" key="4">
    <source>
        <dbReference type="ARBA" id="ARBA00022692"/>
    </source>
</evidence>
<keyword evidence="4 7" id="KW-0812">Transmembrane</keyword>
<accession>A0A1E3A5S0</accession>
<evidence type="ECO:0000256" key="2">
    <source>
        <dbReference type="ARBA" id="ARBA00006683"/>
    </source>
</evidence>
<feature type="domain" description="Polysaccharide chain length determinant N-terminal" evidence="8">
    <location>
        <begin position="19"/>
        <end position="106"/>
    </location>
</feature>
<sequence>MENTKGMEKDTVHQTDEIEIDLWEICLVLIHNLALIISVGIMAALVAFLATQLFGVPKYESTTKIYILNKQENNAVTYSDIQLGTQLTKDYAELIQSRFVLEEVVQGMGMDLSYEEMKKKVSVTTPTDTRILAITVTDTDPVMAMQLANAIREAAAVHIMNVMDIQAVNVSETANMPMKKAGPSVLKNTFIGGVIGVFLMIAIVLVRFLMDDTVKTPEDVEKYLHLSTLAVIPLNEGETDSKKKKKKVKRN</sequence>
<dbReference type="AlphaFoldDB" id="A0A1E3A5S0"/>
<evidence type="ECO:0000313" key="9">
    <source>
        <dbReference type="EMBL" id="ODM04122.1"/>
    </source>
</evidence>
<dbReference type="Proteomes" id="UP000094067">
    <property type="component" value="Unassembled WGS sequence"/>
</dbReference>
<comment type="similarity">
    <text evidence="2">Belongs to the CpsC/CapA family.</text>
</comment>